<feature type="binding site" evidence="9">
    <location>
        <position position="219"/>
    </location>
    <ligand>
        <name>FMN</name>
        <dbReference type="ChEBI" id="CHEBI:58210"/>
    </ligand>
</feature>
<feature type="active site" description="Nucleophile" evidence="9">
    <location>
        <position position="132"/>
    </location>
</feature>
<dbReference type="InterPro" id="IPR001295">
    <property type="entry name" value="Dihydroorotate_DH_CS"/>
</dbReference>
<comment type="cofactor">
    <cofactor evidence="9">
        <name>FMN</name>
        <dbReference type="ChEBI" id="CHEBI:58210"/>
    </cofactor>
    <text evidence="9">Binds 1 FMN per subunit.</text>
</comment>
<keyword evidence="8 9" id="KW-0560">Oxidoreductase</keyword>
<evidence type="ECO:0000256" key="9">
    <source>
        <dbReference type="HAMAP-Rule" id="MF_00224"/>
    </source>
</evidence>
<keyword evidence="7 9" id="KW-0665">Pyrimidine biosynthesis</keyword>
<dbReference type="InterPro" id="IPR012135">
    <property type="entry name" value="Dihydroorotate_DH_1_2"/>
</dbReference>
<dbReference type="PIRSF" id="PIRSF000164">
    <property type="entry name" value="DHO_oxidase"/>
    <property type="match status" value="1"/>
</dbReference>
<accession>A0A8J6Y2I4</accession>
<dbReference type="GO" id="GO:0005737">
    <property type="term" value="C:cytoplasm"/>
    <property type="evidence" value="ECO:0007669"/>
    <property type="project" value="UniProtKB-SubCell"/>
</dbReference>
<feature type="binding site" evidence="9">
    <location>
        <position position="193"/>
    </location>
    <ligand>
        <name>FMN</name>
        <dbReference type="ChEBI" id="CHEBI:58210"/>
    </ligand>
</feature>
<feature type="domain" description="Dihydroorotate dehydrogenase catalytic" evidence="10">
    <location>
        <begin position="6"/>
        <end position="287"/>
    </location>
</feature>
<dbReference type="GO" id="GO:0004152">
    <property type="term" value="F:dihydroorotate dehydrogenase activity"/>
    <property type="evidence" value="ECO:0007669"/>
    <property type="project" value="UniProtKB-UniRule"/>
</dbReference>
<feature type="binding site" evidence="9">
    <location>
        <position position="47"/>
    </location>
    <ligand>
        <name>substrate</name>
    </ligand>
</feature>
<dbReference type="InterPro" id="IPR005720">
    <property type="entry name" value="Dihydroorotate_DH_cat"/>
</dbReference>
<dbReference type="PANTHER" id="PTHR48109:SF1">
    <property type="entry name" value="DIHYDROOROTATE DEHYDROGENASE (FUMARATE)"/>
    <property type="match status" value="1"/>
</dbReference>
<dbReference type="PROSITE" id="PS00912">
    <property type="entry name" value="DHODEHASE_2"/>
    <property type="match status" value="1"/>
</dbReference>
<feature type="binding site" evidence="9">
    <location>
        <position position="101"/>
    </location>
    <ligand>
        <name>FMN</name>
        <dbReference type="ChEBI" id="CHEBI:58210"/>
    </ligand>
</feature>
<dbReference type="InterPro" id="IPR013785">
    <property type="entry name" value="Aldolase_TIM"/>
</dbReference>
<dbReference type="InterPro" id="IPR033888">
    <property type="entry name" value="DHOD_1B"/>
</dbReference>
<dbReference type="FunFam" id="3.20.20.70:FF:000027">
    <property type="entry name" value="Dihydropyrimidine dehydrogenase [NADP(+)]"/>
    <property type="match status" value="1"/>
</dbReference>
<feature type="binding site" evidence="9">
    <location>
        <position position="167"/>
    </location>
    <ligand>
        <name>FMN</name>
        <dbReference type="ChEBI" id="CHEBI:58210"/>
    </ligand>
</feature>
<dbReference type="EC" id="1.3.-.-" evidence="9"/>
<feature type="binding site" evidence="9">
    <location>
        <begin position="47"/>
        <end position="48"/>
    </location>
    <ligand>
        <name>FMN</name>
        <dbReference type="ChEBI" id="CHEBI:58210"/>
    </ligand>
</feature>
<dbReference type="PANTHER" id="PTHR48109">
    <property type="entry name" value="DIHYDROOROTATE DEHYDROGENASE (QUINONE), MITOCHONDRIAL-RELATED"/>
    <property type="match status" value="1"/>
</dbReference>
<dbReference type="NCBIfam" id="TIGR01037">
    <property type="entry name" value="pyrD_sub1_fam"/>
    <property type="match status" value="1"/>
</dbReference>
<organism evidence="11 12">
    <name type="scientific">Candidatus Polarisedimenticola svalbardensis</name>
    <dbReference type="NCBI Taxonomy" id="2886004"/>
    <lineage>
        <taxon>Bacteria</taxon>
        <taxon>Pseudomonadati</taxon>
        <taxon>Acidobacteriota</taxon>
        <taxon>Candidatus Polarisedimenticolia</taxon>
        <taxon>Candidatus Polarisedimenticolales</taxon>
        <taxon>Candidatus Polarisedimenticolaceae</taxon>
        <taxon>Candidatus Polarisedimenticola</taxon>
    </lineage>
</organism>
<evidence type="ECO:0000256" key="7">
    <source>
        <dbReference type="ARBA" id="ARBA00022975"/>
    </source>
</evidence>
<evidence type="ECO:0000259" key="10">
    <source>
        <dbReference type="Pfam" id="PF01180"/>
    </source>
</evidence>
<evidence type="ECO:0000256" key="8">
    <source>
        <dbReference type="ARBA" id="ARBA00023002"/>
    </source>
</evidence>
<reference evidence="11 12" key="1">
    <citation type="submission" date="2020-08" db="EMBL/GenBank/DDBJ databases">
        <title>Acidobacteriota in marine sediments use diverse sulfur dissimilation pathways.</title>
        <authorList>
            <person name="Wasmund K."/>
        </authorList>
    </citation>
    <scope>NUCLEOTIDE SEQUENCE [LARGE SCALE GENOMIC DNA]</scope>
    <source>
        <strain evidence="11">MAG AM4</strain>
    </source>
</reference>
<dbReference type="Proteomes" id="UP000648239">
    <property type="component" value="Unassembled WGS sequence"/>
</dbReference>
<feature type="binding site" evidence="9">
    <location>
        <begin position="245"/>
        <end position="246"/>
    </location>
    <ligand>
        <name>FMN</name>
        <dbReference type="ChEBI" id="CHEBI:58210"/>
    </ligand>
</feature>
<dbReference type="InterPro" id="IPR049622">
    <property type="entry name" value="Dihydroorotate_DH_I"/>
</dbReference>
<dbReference type="NCBIfam" id="NF005574">
    <property type="entry name" value="PRK07259.1"/>
    <property type="match status" value="1"/>
</dbReference>
<comment type="pathway">
    <text evidence="2 9">Pyrimidine metabolism; UMP biosynthesis via de novo pathway.</text>
</comment>
<keyword evidence="4 9" id="KW-0963">Cytoplasm</keyword>
<dbReference type="HAMAP" id="MF_00224">
    <property type="entry name" value="DHO_dh_type1"/>
    <property type="match status" value="1"/>
</dbReference>
<dbReference type="InterPro" id="IPR050074">
    <property type="entry name" value="DHO_dehydrogenase"/>
</dbReference>
<name>A0A8J6Y2I4_9BACT</name>
<evidence type="ECO:0000256" key="6">
    <source>
        <dbReference type="ARBA" id="ARBA00022643"/>
    </source>
</evidence>
<dbReference type="Pfam" id="PF01180">
    <property type="entry name" value="DHO_dh"/>
    <property type="match status" value="1"/>
</dbReference>
<evidence type="ECO:0000256" key="4">
    <source>
        <dbReference type="ARBA" id="ARBA00022490"/>
    </source>
</evidence>
<dbReference type="UniPathway" id="UPA00070"/>
<evidence type="ECO:0000256" key="5">
    <source>
        <dbReference type="ARBA" id="ARBA00022630"/>
    </source>
</evidence>
<feature type="binding site" evidence="9">
    <location>
        <begin position="267"/>
        <end position="268"/>
    </location>
    <ligand>
        <name>FMN</name>
        <dbReference type="ChEBI" id="CHEBI:58210"/>
    </ligand>
</feature>
<comment type="function">
    <text evidence="9">Catalyzes the conversion of dihydroorotate to orotate.</text>
</comment>
<feature type="binding site" evidence="9">
    <location>
        <position position="129"/>
    </location>
    <ligand>
        <name>substrate</name>
    </ligand>
</feature>
<protein>
    <recommendedName>
        <fullName evidence="9">Dihydroorotate dehydrogenase</fullName>
        <shortName evidence="9">DHOD</shortName>
        <shortName evidence="9">DHODase</shortName>
        <shortName evidence="9">DHOdehase</shortName>
        <ecNumber evidence="9">1.3.-.-</ecNumber>
    </recommendedName>
</protein>
<dbReference type="CDD" id="cd04740">
    <property type="entry name" value="DHOD_1B_like"/>
    <property type="match status" value="1"/>
</dbReference>
<dbReference type="GO" id="GO:0044205">
    <property type="term" value="P:'de novo' UMP biosynthetic process"/>
    <property type="evidence" value="ECO:0007669"/>
    <property type="project" value="UniProtKB-UniRule"/>
</dbReference>
<sequence length="309" mass="32616">MVTPDLTTSVAGIDFKNPILTASGTFGYGLEFTDFLDLNRLGGLVTKGLSAKPRKGNPPARVVETPAGMLNAIGLQNIGVPVFLEEKLPKLRAYDTKVIANVFGATEVAYVEACEMLGEAEGVAGIELNVSCPNTEEGGMIFGTDPAALGHVIRICREATKLPLIVKLSPNVTDIQLMARCARDAGADAISLVNTFVGMAIDVERRRPVLANVCGGLSGPAIRPLAVWMTWQVHQAVEIPIIGIGGIMNARDVVEFLLAGASAVQVGTASFVTPSASANIVTELEDWLSERKITSVRELIGGLELPPRG</sequence>
<feature type="binding site" evidence="9">
    <location>
        <position position="129"/>
    </location>
    <ligand>
        <name>FMN</name>
        <dbReference type="ChEBI" id="CHEBI:58210"/>
    </ligand>
</feature>
<feature type="binding site" evidence="9">
    <location>
        <position position="23"/>
    </location>
    <ligand>
        <name>FMN</name>
        <dbReference type="ChEBI" id="CHEBI:58210"/>
    </ligand>
</feature>
<dbReference type="SUPFAM" id="SSF51395">
    <property type="entry name" value="FMN-linked oxidoreductases"/>
    <property type="match status" value="1"/>
</dbReference>
<comment type="catalytic activity">
    <reaction evidence="9">
        <text>(S)-dihydroorotate + A = orotate + AH2</text>
        <dbReference type="Rhea" id="RHEA:18073"/>
        <dbReference type="ChEBI" id="CHEBI:13193"/>
        <dbReference type="ChEBI" id="CHEBI:17499"/>
        <dbReference type="ChEBI" id="CHEBI:30839"/>
        <dbReference type="ChEBI" id="CHEBI:30864"/>
    </reaction>
</comment>
<evidence type="ECO:0000256" key="2">
    <source>
        <dbReference type="ARBA" id="ARBA00004725"/>
    </source>
</evidence>
<dbReference type="GO" id="GO:0006207">
    <property type="term" value="P:'de novo' pyrimidine nucleobase biosynthetic process"/>
    <property type="evidence" value="ECO:0007669"/>
    <property type="project" value="InterPro"/>
</dbReference>
<dbReference type="AlphaFoldDB" id="A0A8J6Y2I4"/>
<keyword evidence="5 9" id="KW-0285">Flavoprotein</keyword>
<feature type="binding site" evidence="9">
    <location>
        <begin position="194"/>
        <end position="195"/>
    </location>
    <ligand>
        <name>substrate</name>
    </ligand>
</feature>
<dbReference type="InterPro" id="IPR024920">
    <property type="entry name" value="Dihydroorotate_DH_1"/>
</dbReference>
<dbReference type="EMBL" id="JACXWD010000089">
    <property type="protein sequence ID" value="MBD3869445.1"/>
    <property type="molecule type" value="Genomic_DNA"/>
</dbReference>
<evidence type="ECO:0000256" key="3">
    <source>
        <dbReference type="ARBA" id="ARBA00008008"/>
    </source>
</evidence>
<keyword evidence="6 9" id="KW-0288">FMN</keyword>
<comment type="similarity">
    <text evidence="3 9">Belongs to the dihydroorotate dehydrogenase family. Type 1 subfamily.</text>
</comment>
<evidence type="ECO:0000313" key="12">
    <source>
        <dbReference type="Proteomes" id="UP000648239"/>
    </source>
</evidence>
<comment type="subcellular location">
    <subcellularLocation>
        <location evidence="1 9">Cytoplasm</location>
    </subcellularLocation>
</comment>
<comment type="caution">
    <text evidence="11">The sequence shown here is derived from an EMBL/GenBank/DDBJ whole genome shotgun (WGS) entry which is preliminary data.</text>
</comment>
<proteinExistence type="inferred from homology"/>
<evidence type="ECO:0000256" key="1">
    <source>
        <dbReference type="ARBA" id="ARBA00004496"/>
    </source>
</evidence>
<gene>
    <name evidence="9" type="primary">pyrD</name>
    <name evidence="11" type="ORF">IFK94_15090</name>
</gene>
<dbReference type="Gene3D" id="3.20.20.70">
    <property type="entry name" value="Aldolase class I"/>
    <property type="match status" value="1"/>
</dbReference>
<feature type="binding site" evidence="9">
    <location>
        <begin position="71"/>
        <end position="75"/>
    </location>
    <ligand>
        <name>substrate</name>
    </ligand>
</feature>
<evidence type="ECO:0000313" key="11">
    <source>
        <dbReference type="EMBL" id="MBD3869445.1"/>
    </source>
</evidence>